<evidence type="ECO:0000256" key="2">
    <source>
        <dbReference type="ARBA" id="ARBA00023027"/>
    </source>
</evidence>
<dbReference type="InterPro" id="IPR036291">
    <property type="entry name" value="NAD(P)-bd_dom_sf"/>
</dbReference>
<evidence type="ECO:0000256" key="1">
    <source>
        <dbReference type="ARBA" id="ARBA00023002"/>
    </source>
</evidence>
<dbReference type="GO" id="GO:0005829">
    <property type="term" value="C:cytosol"/>
    <property type="evidence" value="ECO:0007669"/>
    <property type="project" value="TreeGrafter"/>
</dbReference>
<evidence type="ECO:0000256" key="3">
    <source>
        <dbReference type="RuleBase" id="RU003719"/>
    </source>
</evidence>
<dbReference type="InterPro" id="IPR006140">
    <property type="entry name" value="D-isomer_DH_NAD-bd"/>
</dbReference>
<dbReference type="Proteomes" id="UP000199435">
    <property type="component" value="Unassembled WGS sequence"/>
</dbReference>
<dbReference type="AlphaFoldDB" id="A0A1C3W7N7"/>
<dbReference type="STRING" id="411945.GA0061102_102448"/>
<dbReference type="Pfam" id="PF00389">
    <property type="entry name" value="2-Hacid_dh"/>
    <property type="match status" value="1"/>
</dbReference>
<protein>
    <submittedName>
        <fullName evidence="6">Phosphoglycerate dehydrogenase</fullName>
    </submittedName>
</protein>
<evidence type="ECO:0000313" key="6">
    <source>
        <dbReference type="EMBL" id="SCB35990.1"/>
    </source>
</evidence>
<keyword evidence="7" id="KW-1185">Reference proteome</keyword>
<gene>
    <name evidence="6" type="ORF">GA0061102_102448</name>
</gene>
<dbReference type="GO" id="GO:0016618">
    <property type="term" value="F:hydroxypyruvate reductase [NAD(P)H] activity"/>
    <property type="evidence" value="ECO:0007669"/>
    <property type="project" value="TreeGrafter"/>
</dbReference>
<reference evidence="7" key="1">
    <citation type="submission" date="2016-08" db="EMBL/GenBank/DDBJ databases">
        <authorList>
            <person name="Varghese N."/>
            <person name="Submissions Spin"/>
        </authorList>
    </citation>
    <scope>NUCLEOTIDE SEQUENCE [LARGE SCALE GENOMIC DNA]</scope>
    <source>
        <strain evidence="7">HAMBI 2971</strain>
    </source>
</reference>
<dbReference type="GO" id="GO:0051287">
    <property type="term" value="F:NAD binding"/>
    <property type="evidence" value="ECO:0007669"/>
    <property type="project" value="InterPro"/>
</dbReference>
<evidence type="ECO:0000259" key="4">
    <source>
        <dbReference type="Pfam" id="PF00389"/>
    </source>
</evidence>
<organism evidence="6 7">
    <name type="scientific">Rhizobium miluonense</name>
    <dbReference type="NCBI Taxonomy" id="411945"/>
    <lineage>
        <taxon>Bacteria</taxon>
        <taxon>Pseudomonadati</taxon>
        <taxon>Pseudomonadota</taxon>
        <taxon>Alphaproteobacteria</taxon>
        <taxon>Hyphomicrobiales</taxon>
        <taxon>Rhizobiaceae</taxon>
        <taxon>Rhizobium/Agrobacterium group</taxon>
        <taxon>Rhizobium</taxon>
    </lineage>
</organism>
<sequence>MTSPRLIRPSPKLSFAFGPLGIEKLFSHADLNRLENFCRIVAGEPLREFHSEVARAQLADTDILITGWGCPAIDAAVLETAPSLKLVAHAAGSVKHLIGPALFERGIAVTNAAAANAVPVAEFALAAILFANKDVFRFRQLYAQQRRSLEMHQSFDGDSGSWHKKVGIVGASRIGRRVLEFLRPHDMDILLYDPLISAAEAEQLGTRLASLLELMAECQTVSLHAPLLAATQHMIDAEMLARMPDGATLINTARGGLVDQAALEAELSRGRLSAILDVTEPEVLAPTSPLYELPNVVLTPHIAGAIGNERQRLGRLITDEIERFVAGDPLQHKLTLEGLRYQA</sequence>
<dbReference type="PANTHER" id="PTHR10996">
    <property type="entry name" value="2-HYDROXYACID DEHYDROGENASE-RELATED"/>
    <property type="match status" value="1"/>
</dbReference>
<keyword evidence="2" id="KW-0520">NAD</keyword>
<dbReference type="InterPro" id="IPR050223">
    <property type="entry name" value="D-isomer_2-hydroxyacid_DH"/>
</dbReference>
<dbReference type="SUPFAM" id="SSF51735">
    <property type="entry name" value="NAD(P)-binding Rossmann-fold domains"/>
    <property type="match status" value="1"/>
</dbReference>
<keyword evidence="1 3" id="KW-0560">Oxidoreductase</keyword>
<dbReference type="InterPro" id="IPR006139">
    <property type="entry name" value="D-isomer_2_OHA_DH_cat_dom"/>
</dbReference>
<dbReference type="Gene3D" id="3.40.50.720">
    <property type="entry name" value="NAD(P)-binding Rossmann-like Domain"/>
    <property type="match status" value="2"/>
</dbReference>
<proteinExistence type="inferred from homology"/>
<name>A0A1C3W7N7_9HYPH</name>
<evidence type="ECO:0000259" key="5">
    <source>
        <dbReference type="Pfam" id="PF02826"/>
    </source>
</evidence>
<dbReference type="CDD" id="cd12167">
    <property type="entry name" value="2-Hacid_dh_8"/>
    <property type="match status" value="1"/>
</dbReference>
<dbReference type="PANTHER" id="PTHR10996:SF178">
    <property type="entry name" value="2-HYDROXYACID DEHYDROGENASE YGL185C-RELATED"/>
    <property type="match status" value="1"/>
</dbReference>
<dbReference type="SUPFAM" id="SSF52283">
    <property type="entry name" value="Formate/glycerate dehydrogenase catalytic domain-like"/>
    <property type="match status" value="1"/>
</dbReference>
<feature type="domain" description="D-isomer specific 2-hydroxyacid dehydrogenase catalytic" evidence="4">
    <location>
        <begin position="53"/>
        <end position="333"/>
    </location>
</feature>
<dbReference type="EMBL" id="FMAH01000024">
    <property type="protein sequence ID" value="SCB35990.1"/>
    <property type="molecule type" value="Genomic_DNA"/>
</dbReference>
<accession>A0A1C3W7N7</accession>
<feature type="domain" description="D-isomer specific 2-hydroxyacid dehydrogenase NAD-binding" evidence="5">
    <location>
        <begin position="128"/>
        <end position="303"/>
    </location>
</feature>
<dbReference type="Pfam" id="PF02826">
    <property type="entry name" value="2-Hacid_dh_C"/>
    <property type="match status" value="1"/>
</dbReference>
<comment type="similarity">
    <text evidence="3">Belongs to the D-isomer specific 2-hydroxyacid dehydrogenase family.</text>
</comment>
<evidence type="ECO:0000313" key="7">
    <source>
        <dbReference type="Proteomes" id="UP000199435"/>
    </source>
</evidence>
<dbReference type="GO" id="GO:0030267">
    <property type="term" value="F:glyoxylate reductase (NADPH) activity"/>
    <property type="evidence" value="ECO:0007669"/>
    <property type="project" value="TreeGrafter"/>
</dbReference>